<keyword evidence="2" id="KW-0808">Transferase</keyword>
<protein>
    <submittedName>
        <fullName evidence="2">Glycosyltransferase involved in cell wall biosynthesis</fullName>
    </submittedName>
</protein>
<dbReference type="CDD" id="cd00761">
    <property type="entry name" value="Glyco_tranf_GTA_type"/>
    <property type="match status" value="1"/>
</dbReference>
<proteinExistence type="predicted"/>
<dbReference type="InterPro" id="IPR001173">
    <property type="entry name" value="Glyco_trans_2-like"/>
</dbReference>
<reference evidence="2 3" key="1">
    <citation type="submission" date="2020-08" db="EMBL/GenBank/DDBJ databases">
        <title>The Agave Microbiome: Exploring the role of microbial communities in plant adaptations to desert environments.</title>
        <authorList>
            <person name="Partida-Martinez L.P."/>
        </authorList>
    </citation>
    <scope>NUCLEOTIDE SEQUENCE [LARGE SCALE GENOMIC DNA]</scope>
    <source>
        <strain evidence="2 3">AS3.12</strain>
    </source>
</reference>
<organism evidence="2 3">
    <name type="scientific">Rhizobium soli</name>
    <dbReference type="NCBI Taxonomy" id="424798"/>
    <lineage>
        <taxon>Bacteria</taxon>
        <taxon>Pseudomonadati</taxon>
        <taxon>Pseudomonadota</taxon>
        <taxon>Alphaproteobacteria</taxon>
        <taxon>Hyphomicrobiales</taxon>
        <taxon>Rhizobiaceae</taxon>
        <taxon>Rhizobium/Agrobacterium group</taxon>
        <taxon>Rhizobium</taxon>
    </lineage>
</organism>
<comment type="caution">
    <text evidence="2">The sequence shown here is derived from an EMBL/GenBank/DDBJ whole genome shotgun (WGS) entry which is preliminary data.</text>
</comment>
<dbReference type="RefSeq" id="WP_184656103.1">
    <property type="nucleotide sequence ID" value="NZ_JACHBU010000017.1"/>
</dbReference>
<evidence type="ECO:0000313" key="2">
    <source>
        <dbReference type="EMBL" id="MBB6511091.1"/>
    </source>
</evidence>
<dbReference type="Proteomes" id="UP000585437">
    <property type="component" value="Unassembled WGS sequence"/>
</dbReference>
<dbReference type="Pfam" id="PF00535">
    <property type="entry name" value="Glycos_transf_2"/>
    <property type="match status" value="1"/>
</dbReference>
<dbReference type="SUPFAM" id="SSF53448">
    <property type="entry name" value="Nucleotide-diphospho-sugar transferases"/>
    <property type="match status" value="1"/>
</dbReference>
<gene>
    <name evidence="2" type="ORF">F4695_004489</name>
</gene>
<keyword evidence="3" id="KW-1185">Reference proteome</keyword>
<dbReference type="PANTHER" id="PTHR22916">
    <property type="entry name" value="GLYCOSYLTRANSFERASE"/>
    <property type="match status" value="1"/>
</dbReference>
<accession>A0A7X0JQM3</accession>
<evidence type="ECO:0000259" key="1">
    <source>
        <dbReference type="Pfam" id="PF00535"/>
    </source>
</evidence>
<name>A0A7X0JQM3_9HYPH</name>
<dbReference type="InterPro" id="IPR029044">
    <property type="entry name" value="Nucleotide-diphossugar_trans"/>
</dbReference>
<dbReference type="GO" id="GO:0016758">
    <property type="term" value="F:hexosyltransferase activity"/>
    <property type="evidence" value="ECO:0007669"/>
    <property type="project" value="UniProtKB-ARBA"/>
</dbReference>
<sequence>MVSVVVATRNDAATIYESITSILNQSYTSLEVIVVDDASDDGTEEIVEKLAAVDSRVRVVVNKARQGTGKSRNKGILIATGQYITFQDGDDTSLDNRIALQMAAFDKHPGAKLVLCNYVRVNEKRQSLLVNDKRTMKCIISMMFRREEVLDKVGLFREESVSEDADYYERIKAAFGPDSEVVIFRTLYRALFRRHSAFFSSAHIVEASGRRLLFERSEDAIRRWREMQAEHSEMRSGVRSPRIYPNDND</sequence>
<dbReference type="Gene3D" id="3.90.550.10">
    <property type="entry name" value="Spore Coat Polysaccharide Biosynthesis Protein SpsA, Chain A"/>
    <property type="match status" value="1"/>
</dbReference>
<evidence type="ECO:0000313" key="3">
    <source>
        <dbReference type="Proteomes" id="UP000585437"/>
    </source>
</evidence>
<dbReference type="PANTHER" id="PTHR22916:SF3">
    <property type="entry name" value="UDP-GLCNAC:BETAGAL BETA-1,3-N-ACETYLGLUCOSAMINYLTRANSFERASE-LIKE PROTEIN 1"/>
    <property type="match status" value="1"/>
</dbReference>
<dbReference type="AlphaFoldDB" id="A0A7X0JQM3"/>
<feature type="domain" description="Glycosyltransferase 2-like" evidence="1">
    <location>
        <begin position="3"/>
        <end position="127"/>
    </location>
</feature>
<dbReference type="EMBL" id="JACHBU010000017">
    <property type="protein sequence ID" value="MBB6511091.1"/>
    <property type="molecule type" value="Genomic_DNA"/>
</dbReference>